<dbReference type="Pfam" id="PF00708">
    <property type="entry name" value="Acylphosphatase"/>
    <property type="match status" value="1"/>
</dbReference>
<protein>
    <recommendedName>
        <fullName evidence="8">Carbamoyltransferase</fullName>
        <ecNumber evidence="8">6.2.-.-</ecNumber>
    </recommendedName>
</protein>
<dbReference type="InterPro" id="IPR055128">
    <property type="entry name" value="HypF_C_2"/>
</dbReference>
<dbReference type="SUPFAM" id="SSF55821">
    <property type="entry name" value="YrdC/RibB"/>
    <property type="match status" value="1"/>
</dbReference>
<dbReference type="SUPFAM" id="SSF53067">
    <property type="entry name" value="Actin-like ATPase domain"/>
    <property type="match status" value="1"/>
</dbReference>
<dbReference type="EC" id="6.2.-.-" evidence="8"/>
<dbReference type="GO" id="GO:0003998">
    <property type="term" value="F:acylphosphatase activity"/>
    <property type="evidence" value="ECO:0007669"/>
    <property type="project" value="UniProtKB-EC"/>
</dbReference>
<comment type="similarity">
    <text evidence="2 8">Belongs to the carbamoyltransferase HypF family.</text>
</comment>
<feature type="active site" evidence="9">
    <location>
        <position position="22"/>
    </location>
</feature>
<dbReference type="PROSITE" id="PS51163">
    <property type="entry name" value="YRDC"/>
    <property type="match status" value="1"/>
</dbReference>
<keyword evidence="4" id="KW-0479">Metal-binding</keyword>
<name>A0A0L6Z5A7_9CLOT</name>
<evidence type="ECO:0000256" key="7">
    <source>
        <dbReference type="ARBA" id="ARBA00048220"/>
    </source>
</evidence>
<dbReference type="STRING" id="36844.SAMN04488501_12814"/>
<evidence type="ECO:0000256" key="2">
    <source>
        <dbReference type="ARBA" id="ARBA00008097"/>
    </source>
</evidence>
<gene>
    <name evidence="12" type="primary">hypF</name>
    <name evidence="12" type="ORF">CLHOM_35160</name>
</gene>
<evidence type="ECO:0000259" key="10">
    <source>
        <dbReference type="PROSITE" id="PS51160"/>
    </source>
</evidence>
<feature type="domain" description="Acylphosphatase-like" evidence="10">
    <location>
        <begin position="7"/>
        <end position="93"/>
    </location>
</feature>
<evidence type="ECO:0000259" key="11">
    <source>
        <dbReference type="PROSITE" id="PS51163"/>
    </source>
</evidence>
<sequence>MDKQNRRYYARIYGIVQGIGYRPFIYKIAKELNLRGWVSNIDSSVAIDIEGPSEKVEQFLIRVIKKPPKLAKIDKVEIIEKDFKEYKEFKIKKSIQRKSKLKFIIPDLATCNECVEDIFDTKSNRYRYAFTNCTNCGPRYSIIKSFPYDRENTTMKAFKMCPSCNEEYISQDSRRFHAQPNCCSKCGPRLILIDNRGNKISCVDEIKETANLLKEGKIIAIKGIGGFHLVCNAYDEKAISNIRLRKKRPHKPLAIMVKNIKKAKEHCIINIKEEELLLSTRKPIVLLNKREDSKLPQNIAPKVNKYGVMLPYTPLHYLLFNEGLDTLIMTSGNISGCPIEYENNSAISKLKDIANYFLLNDRDINTPIDDSVVKVIKNNEVLIRPGRGYAPISLNKNVQNKILACGADMKSTFALSSDGIVYGSQYMGNLKELDSFREYEKAIGNLEQLYDYNPQVIAADMHPGYLSSIYSEKKDEIKYKVQHHHAHMASCMLEKNIYERVIGVIYDGMGLGLDNNIWGGEFFIGNRESFQRRGSYRYTSIQGGDSAQENIWKIGLSYLDLIRHSRLKKQAINRMKTMVKDDIEITCKALKYNINCYKTSSVGRLFDGIASILGVIQNISYEAQGAIELEAIAAEGNIESYTYSISEDKLLIVNIETIIQEIISDIEKGTSRSIISAKFHNTIINITIEIVCKLRDEYGINKAILSGGVFENQYLLINIIDKLQGKDFEVFFNNLIPTNDSGVSFGQVAVVNEILKKGV</sequence>
<dbReference type="InterPro" id="IPR051060">
    <property type="entry name" value="Carbamoyltrans_HypF-like"/>
</dbReference>
<dbReference type="GO" id="GO:0008270">
    <property type="term" value="F:zinc ion binding"/>
    <property type="evidence" value="ECO:0007669"/>
    <property type="project" value="UniProtKB-KW"/>
</dbReference>
<dbReference type="Gene3D" id="3.90.870.50">
    <property type="match status" value="1"/>
</dbReference>
<dbReference type="Pfam" id="PF07503">
    <property type="entry name" value="zf-HYPF"/>
    <property type="match status" value="2"/>
</dbReference>
<dbReference type="Pfam" id="PF17788">
    <property type="entry name" value="HypF_C"/>
    <property type="match status" value="1"/>
</dbReference>
<dbReference type="InterPro" id="IPR006070">
    <property type="entry name" value="Sua5-like_dom"/>
</dbReference>
<keyword evidence="6" id="KW-0862">Zinc</keyword>
<comment type="pathway">
    <text evidence="1">Protein modification; [NiFe] hydrogenase maturation.</text>
</comment>
<keyword evidence="13" id="KW-1185">Reference proteome</keyword>
<evidence type="ECO:0000256" key="5">
    <source>
        <dbReference type="ARBA" id="ARBA00022771"/>
    </source>
</evidence>
<dbReference type="InterPro" id="IPR043129">
    <property type="entry name" value="ATPase_NBD"/>
</dbReference>
<comment type="catalytic activity">
    <reaction evidence="9">
        <text>an acyl phosphate + H2O = a carboxylate + phosphate + H(+)</text>
        <dbReference type="Rhea" id="RHEA:14965"/>
        <dbReference type="ChEBI" id="CHEBI:15377"/>
        <dbReference type="ChEBI" id="CHEBI:15378"/>
        <dbReference type="ChEBI" id="CHEBI:29067"/>
        <dbReference type="ChEBI" id="CHEBI:43474"/>
        <dbReference type="ChEBI" id="CHEBI:59918"/>
        <dbReference type="EC" id="3.6.1.7"/>
    </reaction>
</comment>
<dbReference type="GO" id="GO:0051604">
    <property type="term" value="P:protein maturation"/>
    <property type="evidence" value="ECO:0007669"/>
    <property type="project" value="TreeGrafter"/>
</dbReference>
<dbReference type="InterPro" id="IPR004421">
    <property type="entry name" value="Carbamoyltransferase_HypF"/>
</dbReference>
<keyword evidence="3" id="KW-0436">Ligase</keyword>
<dbReference type="InterPro" id="IPR036046">
    <property type="entry name" value="Acylphosphatase-like_dom_sf"/>
</dbReference>
<dbReference type="RefSeq" id="WP_052222949.1">
    <property type="nucleotide sequence ID" value="NZ_LHUR01000046.1"/>
</dbReference>
<dbReference type="InterPro" id="IPR001792">
    <property type="entry name" value="Acylphosphatase-like_dom"/>
</dbReference>
<keyword evidence="5" id="KW-0863">Zinc-finger</keyword>
<dbReference type="Pfam" id="PF22521">
    <property type="entry name" value="HypF_C_2"/>
    <property type="match status" value="1"/>
</dbReference>
<evidence type="ECO:0000256" key="1">
    <source>
        <dbReference type="ARBA" id="ARBA00004711"/>
    </source>
</evidence>
<evidence type="ECO:0000313" key="13">
    <source>
        <dbReference type="Proteomes" id="UP000037043"/>
    </source>
</evidence>
<feature type="active site" evidence="9">
    <location>
        <position position="40"/>
    </location>
</feature>
<accession>A0A0L6Z5A7</accession>
<dbReference type="InterPro" id="IPR011125">
    <property type="entry name" value="Znf_HypF"/>
</dbReference>
<feature type="domain" description="YrdC-like" evidence="11">
    <location>
        <begin position="203"/>
        <end position="388"/>
    </location>
</feature>
<dbReference type="Gene3D" id="3.30.420.360">
    <property type="match status" value="1"/>
</dbReference>
<dbReference type="GO" id="GO:0016874">
    <property type="term" value="F:ligase activity"/>
    <property type="evidence" value="ECO:0007669"/>
    <property type="project" value="UniProtKB-UniRule"/>
</dbReference>
<keyword evidence="9" id="KW-0378">Hydrolase</keyword>
<keyword evidence="12" id="KW-0808">Transferase</keyword>
<dbReference type="InterPro" id="IPR041440">
    <property type="entry name" value="HypF_C"/>
</dbReference>
<proteinExistence type="inferred from homology"/>
<dbReference type="PROSITE" id="PS51160">
    <property type="entry name" value="ACYLPHOSPHATASE_3"/>
    <property type="match status" value="1"/>
</dbReference>
<evidence type="ECO:0000256" key="3">
    <source>
        <dbReference type="ARBA" id="ARBA00022598"/>
    </source>
</evidence>
<dbReference type="Gene3D" id="3.30.420.40">
    <property type="match status" value="1"/>
</dbReference>
<dbReference type="GO" id="GO:0016743">
    <property type="term" value="F:carboxyl- or carbamoyltransferase activity"/>
    <property type="evidence" value="ECO:0007669"/>
    <property type="project" value="UniProtKB-UniRule"/>
</dbReference>
<comment type="caution">
    <text evidence="12">The sequence shown here is derived from an EMBL/GenBank/DDBJ whole genome shotgun (WGS) entry which is preliminary data.</text>
</comment>
<dbReference type="NCBIfam" id="TIGR00143">
    <property type="entry name" value="hypF"/>
    <property type="match status" value="1"/>
</dbReference>
<dbReference type="AlphaFoldDB" id="A0A0L6Z5A7"/>
<dbReference type="EMBL" id="LHUR01000046">
    <property type="protein sequence ID" value="KOA18141.1"/>
    <property type="molecule type" value="Genomic_DNA"/>
</dbReference>
<dbReference type="InterPro" id="IPR017945">
    <property type="entry name" value="DHBP_synth_RibB-like_a/b_dom"/>
</dbReference>
<evidence type="ECO:0000256" key="6">
    <source>
        <dbReference type="ARBA" id="ARBA00022833"/>
    </source>
</evidence>
<evidence type="ECO:0000256" key="9">
    <source>
        <dbReference type="PROSITE-ProRule" id="PRU00520"/>
    </source>
</evidence>
<evidence type="ECO:0000313" key="12">
    <source>
        <dbReference type="EMBL" id="KOA18141.1"/>
    </source>
</evidence>
<organism evidence="12 13">
    <name type="scientific">Clostridium homopropionicum DSM 5847</name>
    <dbReference type="NCBI Taxonomy" id="1121318"/>
    <lineage>
        <taxon>Bacteria</taxon>
        <taxon>Bacillati</taxon>
        <taxon>Bacillota</taxon>
        <taxon>Clostridia</taxon>
        <taxon>Eubacteriales</taxon>
        <taxon>Clostridiaceae</taxon>
        <taxon>Clostridium</taxon>
    </lineage>
</organism>
<evidence type="ECO:0000256" key="4">
    <source>
        <dbReference type="ARBA" id="ARBA00022723"/>
    </source>
</evidence>
<dbReference type="Proteomes" id="UP000037043">
    <property type="component" value="Unassembled WGS sequence"/>
</dbReference>
<dbReference type="Gene3D" id="3.30.110.120">
    <property type="match status" value="1"/>
</dbReference>
<dbReference type="SUPFAM" id="SSF54975">
    <property type="entry name" value="Acylphosphatase/BLUF domain-like"/>
    <property type="match status" value="1"/>
</dbReference>
<dbReference type="PANTHER" id="PTHR42959">
    <property type="entry name" value="CARBAMOYLTRANSFERASE"/>
    <property type="match status" value="1"/>
</dbReference>
<dbReference type="GO" id="GO:0003725">
    <property type="term" value="F:double-stranded RNA binding"/>
    <property type="evidence" value="ECO:0007669"/>
    <property type="project" value="InterPro"/>
</dbReference>
<dbReference type="PATRIC" id="fig|1121318.3.peg.3515"/>
<reference evidence="13" key="1">
    <citation type="submission" date="2015-08" db="EMBL/GenBank/DDBJ databases">
        <title>Genome sequence of the strict anaerobe Clostridium homopropionicum LuHBu1 (DSM 5847T).</title>
        <authorList>
            <person name="Poehlein A."/>
            <person name="Beck M."/>
            <person name="Schiel-Bengelsdorf B."/>
            <person name="Bengelsdorf F.R."/>
            <person name="Daniel R."/>
            <person name="Duerre P."/>
        </authorList>
    </citation>
    <scope>NUCLEOTIDE SEQUENCE [LARGE SCALE GENOMIC DNA]</scope>
    <source>
        <strain evidence="13">DSM 5847</strain>
    </source>
</reference>
<comment type="catalytic activity">
    <reaction evidence="7">
        <text>C-terminal L-cysteinyl-[HypE protein] + carbamoyl phosphate + ATP + H2O = C-terminal S-carboxamide-L-cysteinyl-[HypE protein] + AMP + phosphate + diphosphate + H(+)</text>
        <dbReference type="Rhea" id="RHEA:55636"/>
        <dbReference type="Rhea" id="RHEA-COMP:14247"/>
        <dbReference type="Rhea" id="RHEA-COMP:14392"/>
        <dbReference type="ChEBI" id="CHEBI:15377"/>
        <dbReference type="ChEBI" id="CHEBI:15378"/>
        <dbReference type="ChEBI" id="CHEBI:30616"/>
        <dbReference type="ChEBI" id="CHEBI:33019"/>
        <dbReference type="ChEBI" id="CHEBI:43474"/>
        <dbReference type="ChEBI" id="CHEBI:58228"/>
        <dbReference type="ChEBI" id="CHEBI:76913"/>
        <dbReference type="ChEBI" id="CHEBI:139126"/>
        <dbReference type="ChEBI" id="CHEBI:456215"/>
    </reaction>
</comment>
<dbReference type="Pfam" id="PF01300">
    <property type="entry name" value="Sua5_yciO_yrdC"/>
    <property type="match status" value="1"/>
</dbReference>
<dbReference type="PIRSF" id="PIRSF006256">
    <property type="entry name" value="CMPcnvr_hdrg_mat"/>
    <property type="match status" value="1"/>
</dbReference>
<dbReference type="PANTHER" id="PTHR42959:SF1">
    <property type="entry name" value="CARBAMOYLTRANSFERASE HYPF"/>
    <property type="match status" value="1"/>
</dbReference>
<dbReference type="UniPathway" id="UPA00335"/>
<evidence type="ECO:0000256" key="8">
    <source>
        <dbReference type="PIRNR" id="PIRNR006256"/>
    </source>
</evidence>